<dbReference type="OrthoDB" id="5296483at2"/>
<dbReference type="EMBL" id="RJKE01000001">
    <property type="protein sequence ID" value="ROO87420.1"/>
    <property type="molecule type" value="Genomic_DNA"/>
</dbReference>
<accession>A0A3N1D1Q0</accession>
<dbReference type="InterPro" id="IPR009061">
    <property type="entry name" value="DNA-bd_dom_put_sf"/>
</dbReference>
<dbReference type="GO" id="GO:0003677">
    <property type="term" value="F:DNA binding"/>
    <property type="evidence" value="ECO:0007669"/>
    <property type="project" value="UniProtKB-KW"/>
</dbReference>
<dbReference type="PRINTS" id="PR00040">
    <property type="entry name" value="HTHMERR"/>
</dbReference>
<gene>
    <name evidence="3" type="ORF">EDD29_5027</name>
</gene>
<dbReference type="Gene3D" id="1.10.1660.10">
    <property type="match status" value="1"/>
</dbReference>
<comment type="caution">
    <text evidence="3">The sequence shown here is derived from an EMBL/GenBank/DDBJ whole genome shotgun (WGS) entry which is preliminary data.</text>
</comment>
<name>A0A3N1D1Q0_9ACTN</name>
<sequence>MRIGELADRTGVSVRSLRYYEEQGLLHSTRTTSGQRRYAGPAVERVLFLQRLYAAGLSSRTIAELLPCVDAPSEDHSVAALDRMEQERAKLDAHITDLVGTRDALDALMSVARDALAALRTPGRRPDHDRSGVTTG</sequence>
<evidence type="ECO:0000256" key="1">
    <source>
        <dbReference type="ARBA" id="ARBA00023125"/>
    </source>
</evidence>
<dbReference type="CDD" id="cd01282">
    <property type="entry name" value="HTH_MerR-like_sg3"/>
    <property type="match status" value="1"/>
</dbReference>
<dbReference type="RefSeq" id="WP_123666706.1">
    <property type="nucleotide sequence ID" value="NZ_RJKE01000001.1"/>
</dbReference>
<keyword evidence="1 3" id="KW-0238">DNA-binding</keyword>
<dbReference type="InterPro" id="IPR000551">
    <property type="entry name" value="MerR-type_HTH_dom"/>
</dbReference>
<evidence type="ECO:0000259" key="2">
    <source>
        <dbReference type="PROSITE" id="PS50937"/>
    </source>
</evidence>
<organism evidence="3 4">
    <name type="scientific">Actinocorallia herbida</name>
    <dbReference type="NCBI Taxonomy" id="58109"/>
    <lineage>
        <taxon>Bacteria</taxon>
        <taxon>Bacillati</taxon>
        <taxon>Actinomycetota</taxon>
        <taxon>Actinomycetes</taxon>
        <taxon>Streptosporangiales</taxon>
        <taxon>Thermomonosporaceae</taxon>
        <taxon>Actinocorallia</taxon>
    </lineage>
</organism>
<dbReference type="SMART" id="SM00422">
    <property type="entry name" value="HTH_MERR"/>
    <property type="match status" value="1"/>
</dbReference>
<dbReference type="InterPro" id="IPR047057">
    <property type="entry name" value="MerR_fam"/>
</dbReference>
<dbReference type="SUPFAM" id="SSF46955">
    <property type="entry name" value="Putative DNA-binding domain"/>
    <property type="match status" value="1"/>
</dbReference>
<dbReference type="PANTHER" id="PTHR30204:SF97">
    <property type="entry name" value="MERR FAMILY REGULATORY PROTEIN"/>
    <property type="match status" value="1"/>
</dbReference>
<dbReference type="Pfam" id="PF13411">
    <property type="entry name" value="MerR_1"/>
    <property type="match status" value="1"/>
</dbReference>
<dbReference type="PROSITE" id="PS50937">
    <property type="entry name" value="HTH_MERR_2"/>
    <property type="match status" value="1"/>
</dbReference>
<reference evidence="3 4" key="1">
    <citation type="submission" date="2018-11" db="EMBL/GenBank/DDBJ databases">
        <title>Sequencing the genomes of 1000 actinobacteria strains.</title>
        <authorList>
            <person name="Klenk H.-P."/>
        </authorList>
    </citation>
    <scope>NUCLEOTIDE SEQUENCE [LARGE SCALE GENOMIC DNA]</scope>
    <source>
        <strain evidence="3 4">DSM 44254</strain>
    </source>
</reference>
<evidence type="ECO:0000313" key="3">
    <source>
        <dbReference type="EMBL" id="ROO87420.1"/>
    </source>
</evidence>
<proteinExistence type="predicted"/>
<evidence type="ECO:0000313" key="4">
    <source>
        <dbReference type="Proteomes" id="UP000272400"/>
    </source>
</evidence>
<dbReference type="GO" id="GO:0003700">
    <property type="term" value="F:DNA-binding transcription factor activity"/>
    <property type="evidence" value="ECO:0007669"/>
    <property type="project" value="InterPro"/>
</dbReference>
<dbReference type="Proteomes" id="UP000272400">
    <property type="component" value="Unassembled WGS sequence"/>
</dbReference>
<protein>
    <submittedName>
        <fullName evidence="3">DNA-binding transcriptional MerR regulator</fullName>
    </submittedName>
</protein>
<dbReference type="AlphaFoldDB" id="A0A3N1D1Q0"/>
<dbReference type="PROSITE" id="PS00552">
    <property type="entry name" value="HTH_MERR_1"/>
    <property type="match status" value="1"/>
</dbReference>
<dbReference type="PANTHER" id="PTHR30204">
    <property type="entry name" value="REDOX-CYCLING DRUG-SENSING TRANSCRIPTIONAL ACTIVATOR SOXR"/>
    <property type="match status" value="1"/>
</dbReference>
<keyword evidence="4" id="KW-1185">Reference proteome</keyword>
<feature type="domain" description="HTH merR-type" evidence="2">
    <location>
        <begin position="1"/>
        <end position="68"/>
    </location>
</feature>